<evidence type="ECO:0000259" key="1">
    <source>
        <dbReference type="PROSITE" id="PS50801"/>
    </source>
</evidence>
<dbReference type="InterPro" id="IPR002645">
    <property type="entry name" value="STAS_dom"/>
</dbReference>
<evidence type="ECO:0000313" key="3">
    <source>
        <dbReference type="Proteomes" id="UP001255416"/>
    </source>
</evidence>
<reference evidence="3" key="1">
    <citation type="submission" date="2023-05" db="EMBL/GenBank/DDBJ databases">
        <title>Sedimentitalea sp. nov. JM2-8.</title>
        <authorList>
            <person name="Huang J."/>
        </authorList>
    </citation>
    <scope>NUCLEOTIDE SEQUENCE [LARGE SCALE GENOMIC DNA]</scope>
    <source>
        <strain evidence="3">KHS03</strain>
    </source>
</reference>
<dbReference type="SUPFAM" id="SSF52091">
    <property type="entry name" value="SpoIIaa-like"/>
    <property type="match status" value="1"/>
</dbReference>
<keyword evidence="3" id="KW-1185">Reference proteome</keyword>
<protein>
    <submittedName>
        <fullName evidence="2">Sodium-independent anion transporter</fullName>
    </submittedName>
</protein>
<dbReference type="EMBL" id="JASMWN010000007">
    <property type="protein sequence ID" value="MDU9004337.1"/>
    <property type="molecule type" value="Genomic_DNA"/>
</dbReference>
<accession>A0ABU3VDU4</accession>
<dbReference type="PROSITE" id="PS50801">
    <property type="entry name" value="STAS"/>
    <property type="match status" value="1"/>
</dbReference>
<dbReference type="Proteomes" id="UP001255416">
    <property type="component" value="Unassembled WGS sequence"/>
</dbReference>
<gene>
    <name evidence="2" type="ORF">QO231_10795</name>
</gene>
<feature type="domain" description="STAS" evidence="1">
    <location>
        <begin position="1"/>
        <end position="104"/>
    </location>
</feature>
<comment type="caution">
    <text evidence="2">The sequence shown here is derived from an EMBL/GenBank/DDBJ whole genome shotgun (WGS) entry which is preliminary data.</text>
</comment>
<dbReference type="InterPro" id="IPR036513">
    <property type="entry name" value="STAS_dom_sf"/>
</dbReference>
<name>A0ABU3VDU4_9RHOB</name>
<proteinExistence type="predicted"/>
<dbReference type="CDD" id="cd07042">
    <property type="entry name" value="STAS_SulP_like_sulfate_transporter"/>
    <property type="match status" value="1"/>
</dbReference>
<dbReference type="Gene3D" id="3.30.750.24">
    <property type="entry name" value="STAS domain"/>
    <property type="match status" value="1"/>
</dbReference>
<evidence type="ECO:0000313" key="2">
    <source>
        <dbReference type="EMBL" id="MDU9004337.1"/>
    </source>
</evidence>
<organism evidence="2 3">
    <name type="scientific">Sedimentitalea todarodis</name>
    <dbReference type="NCBI Taxonomy" id="1631240"/>
    <lineage>
        <taxon>Bacteria</taxon>
        <taxon>Pseudomonadati</taxon>
        <taxon>Pseudomonadota</taxon>
        <taxon>Alphaproteobacteria</taxon>
        <taxon>Rhodobacterales</taxon>
        <taxon>Paracoccaceae</taxon>
        <taxon>Sedimentitalea</taxon>
    </lineage>
</organism>
<dbReference type="Pfam" id="PF01740">
    <property type="entry name" value="STAS"/>
    <property type="match status" value="1"/>
</dbReference>
<sequence length="134" mass="15552">MFIRVQGPMYFGAVEYLEKEFRRLEKQRPDQLHLALLIDGSVGIDLAGAEWLVEEARTRKEQGGSLYLVGRYPPLRRQLDQYHVTKLVGRENIFRRKREMLENMVPKLDPTVCAKCELRVFLECKNMPSPDAGS</sequence>